<dbReference type="GO" id="GO:0016020">
    <property type="term" value="C:membrane"/>
    <property type="evidence" value="ECO:0007669"/>
    <property type="project" value="InterPro"/>
</dbReference>
<sequence>MLKRVPAKYMNLIVLLSLAILFVELAVRGGDVVIPAVIFGIIIYFGWKHFKSLFGKLMFFMGILAFIGNVFSLVAVQFFLIAMIALFIKYVVLDKEEAVVPPVLTTEEVNPGVSMHRDSLIRQTFIGNETLGKEPYSWRDVNIHGGFGDRTIDLSQTVIPDESVISIRHLFGSITVYVPYEVDVTVSHSTLFGNLTLFGESEKLVNDTVNYRNLAGNQTHVKIVTSILSGDLEVRRI</sequence>
<feature type="domain" description="Cell wall-active antibiotics response LiaF-like C-terminal" evidence="2">
    <location>
        <begin position="125"/>
        <end position="234"/>
    </location>
</feature>
<dbReference type="RefSeq" id="WP_013172366.1">
    <property type="nucleotide sequence ID" value="NC_014219.1"/>
</dbReference>
<dbReference type="Proteomes" id="UP000000271">
    <property type="component" value="Chromosome"/>
</dbReference>
<feature type="transmembrane region" description="Helical" evidence="1">
    <location>
        <begin position="59"/>
        <end position="88"/>
    </location>
</feature>
<proteinExistence type="predicted"/>
<evidence type="ECO:0000313" key="4">
    <source>
        <dbReference type="Proteomes" id="UP000000271"/>
    </source>
</evidence>
<accession>D6XT06</accession>
<evidence type="ECO:0000256" key="1">
    <source>
        <dbReference type="SAM" id="Phobius"/>
    </source>
</evidence>
<dbReference type="NCBIfam" id="NF040535">
    <property type="entry name" value="LiaF_C_term"/>
    <property type="match status" value="1"/>
</dbReference>
<evidence type="ECO:0000259" key="2">
    <source>
        <dbReference type="Pfam" id="PF09922"/>
    </source>
</evidence>
<dbReference type="AlphaFoldDB" id="D6XT06"/>
<protein>
    <submittedName>
        <fullName evidence="3">Cell wall-active antibiotics response protein</fullName>
    </submittedName>
</protein>
<keyword evidence="1" id="KW-0812">Transmembrane</keyword>
<feature type="transmembrane region" description="Helical" evidence="1">
    <location>
        <begin position="32"/>
        <end position="47"/>
    </location>
</feature>
<reference evidence="3" key="1">
    <citation type="submission" date="2009-10" db="EMBL/GenBank/DDBJ databases">
        <title>Complete sequence of Bacillus selenitireducens MLS10.</title>
        <authorList>
            <consortium name="US DOE Joint Genome Institute"/>
            <person name="Lucas S."/>
            <person name="Copeland A."/>
            <person name="Lapidus A."/>
            <person name="Glavina del Rio T."/>
            <person name="Dalin E."/>
            <person name="Tice H."/>
            <person name="Bruce D."/>
            <person name="Goodwin L."/>
            <person name="Pitluck S."/>
            <person name="Sims D."/>
            <person name="Brettin T."/>
            <person name="Detter J.C."/>
            <person name="Han C."/>
            <person name="Larimer F."/>
            <person name="Land M."/>
            <person name="Hauser L."/>
            <person name="Kyrpides N."/>
            <person name="Ovchinnikova G."/>
            <person name="Stolz J."/>
        </authorList>
    </citation>
    <scope>NUCLEOTIDE SEQUENCE [LARGE SCALE GENOMIC DNA]</scope>
    <source>
        <strain evidence="3">MLS10</strain>
    </source>
</reference>
<dbReference type="InterPro" id="IPR016975">
    <property type="entry name" value="Cell_wall_LiaF"/>
</dbReference>
<keyword evidence="4" id="KW-1185">Reference proteome</keyword>
<dbReference type="PIRSF" id="PIRSF031509">
    <property type="entry name" value="Cell_wall_LiaF/YvqF"/>
    <property type="match status" value="1"/>
</dbReference>
<keyword evidence="1" id="KW-0472">Membrane</keyword>
<dbReference type="HOGENOM" id="CLU_074089_1_1_9"/>
<dbReference type="eggNOG" id="COG4758">
    <property type="taxonomic scope" value="Bacteria"/>
</dbReference>
<organism evidence="3 4">
    <name type="scientific">Bacillus selenitireducens (strain ATCC 700615 / DSM 15326 / MLS10)</name>
    <dbReference type="NCBI Taxonomy" id="439292"/>
    <lineage>
        <taxon>Bacteria</taxon>
        <taxon>Bacillati</taxon>
        <taxon>Bacillota</taxon>
        <taxon>Bacilli</taxon>
        <taxon>Bacillales</taxon>
        <taxon>Bacillaceae</taxon>
        <taxon>Salisediminibacterium</taxon>
    </lineage>
</organism>
<dbReference type="STRING" id="439292.Bsel_1430"/>
<keyword evidence="1" id="KW-1133">Transmembrane helix</keyword>
<dbReference type="InterPro" id="IPR024425">
    <property type="entry name" value="LiaF-like_C"/>
</dbReference>
<name>D6XT06_BACIE</name>
<dbReference type="KEGG" id="bse:Bsel_1430"/>
<dbReference type="InterPro" id="IPR047793">
    <property type="entry name" value="LiaF_C"/>
</dbReference>
<evidence type="ECO:0000313" key="3">
    <source>
        <dbReference type="EMBL" id="ADH98942.1"/>
    </source>
</evidence>
<dbReference type="EMBL" id="CP001791">
    <property type="protein sequence ID" value="ADH98942.1"/>
    <property type="molecule type" value="Genomic_DNA"/>
</dbReference>
<feature type="transmembrane region" description="Helical" evidence="1">
    <location>
        <begin position="9"/>
        <end position="26"/>
    </location>
</feature>
<dbReference type="Pfam" id="PF09922">
    <property type="entry name" value="LiaF-like_C"/>
    <property type="match status" value="1"/>
</dbReference>
<gene>
    <name evidence="3" type="ordered locus">Bsel_1430</name>
</gene>